<evidence type="ECO:0000313" key="1">
    <source>
        <dbReference type="EMBL" id="CAG8664511.1"/>
    </source>
</evidence>
<dbReference type="Proteomes" id="UP000789405">
    <property type="component" value="Unassembled WGS sequence"/>
</dbReference>
<gene>
    <name evidence="1" type="ORF">DERYTH_LOCUS10889</name>
</gene>
<comment type="caution">
    <text evidence="1">The sequence shown here is derived from an EMBL/GenBank/DDBJ whole genome shotgun (WGS) entry which is preliminary data.</text>
</comment>
<reference evidence="1" key="1">
    <citation type="submission" date="2021-06" db="EMBL/GenBank/DDBJ databases">
        <authorList>
            <person name="Kallberg Y."/>
            <person name="Tangrot J."/>
            <person name="Rosling A."/>
        </authorList>
    </citation>
    <scope>NUCLEOTIDE SEQUENCE</scope>
    <source>
        <strain evidence="1">MA453B</strain>
    </source>
</reference>
<feature type="non-terminal residue" evidence="1">
    <location>
        <position position="80"/>
    </location>
</feature>
<name>A0A9N9H894_9GLOM</name>
<dbReference type="AlphaFoldDB" id="A0A9N9H894"/>
<evidence type="ECO:0000313" key="2">
    <source>
        <dbReference type="Proteomes" id="UP000789405"/>
    </source>
</evidence>
<protein>
    <submittedName>
        <fullName evidence="1">15699_t:CDS:1</fullName>
    </submittedName>
</protein>
<accession>A0A9N9H894</accession>
<proteinExistence type="predicted"/>
<keyword evidence="2" id="KW-1185">Reference proteome</keyword>
<organism evidence="1 2">
    <name type="scientific">Dentiscutata erythropus</name>
    <dbReference type="NCBI Taxonomy" id="1348616"/>
    <lineage>
        <taxon>Eukaryota</taxon>
        <taxon>Fungi</taxon>
        <taxon>Fungi incertae sedis</taxon>
        <taxon>Mucoromycota</taxon>
        <taxon>Glomeromycotina</taxon>
        <taxon>Glomeromycetes</taxon>
        <taxon>Diversisporales</taxon>
        <taxon>Gigasporaceae</taxon>
        <taxon>Dentiscutata</taxon>
    </lineage>
</organism>
<sequence length="80" mass="9330">SYFGKTLYTISRLQSCKKIQDYMIKAIEPPINSESDIYVLFATANEFTLIQLIDRFKEFVNLPNTGNLVIEEVDVWKCFD</sequence>
<dbReference type="EMBL" id="CAJVPY010006534">
    <property type="protein sequence ID" value="CAG8664511.1"/>
    <property type="molecule type" value="Genomic_DNA"/>
</dbReference>